<name>A0A1S7SB72_9HYPH</name>
<protein>
    <submittedName>
        <fullName evidence="1">Uncharacterized protein</fullName>
    </submittedName>
</protein>
<sequence>MAWLIDRTEALQEAVAAICAEHLESKTK</sequence>
<reference evidence="2" key="1">
    <citation type="submission" date="2016-01" db="EMBL/GenBank/DDBJ databases">
        <authorList>
            <person name="Regsiter A."/>
            <person name="william w."/>
        </authorList>
    </citation>
    <scope>NUCLEOTIDE SEQUENCE [LARGE SCALE GENOMIC DNA]</scope>
    <source>
        <strain evidence="2">CFBP 6623</strain>
    </source>
</reference>
<dbReference type="Proteomes" id="UP000191988">
    <property type="component" value="Unassembled WGS sequence"/>
</dbReference>
<keyword evidence="2" id="KW-1185">Reference proteome</keyword>
<dbReference type="EMBL" id="FBWK01000073">
    <property type="protein sequence ID" value="CUX65918.1"/>
    <property type="molecule type" value="Genomic_DNA"/>
</dbReference>
<evidence type="ECO:0000313" key="2">
    <source>
        <dbReference type="Proteomes" id="UP000191988"/>
    </source>
</evidence>
<accession>A0A1S7SB72</accession>
<dbReference type="AlphaFoldDB" id="A0A1S7SB72"/>
<proteinExistence type="predicted"/>
<evidence type="ECO:0000313" key="1">
    <source>
        <dbReference type="EMBL" id="CUX65918.1"/>
    </source>
</evidence>
<gene>
    <name evidence="1" type="ORF">AGR3A_pb0035</name>
</gene>
<organism evidence="1 2">
    <name type="scientific">Agrobacterium tomkonis CFBP 6623</name>
    <dbReference type="NCBI Taxonomy" id="1183432"/>
    <lineage>
        <taxon>Bacteria</taxon>
        <taxon>Pseudomonadati</taxon>
        <taxon>Pseudomonadota</taxon>
        <taxon>Alphaproteobacteria</taxon>
        <taxon>Hyphomicrobiales</taxon>
        <taxon>Rhizobiaceae</taxon>
        <taxon>Rhizobium/Agrobacterium group</taxon>
        <taxon>Agrobacterium</taxon>
        <taxon>Agrobacterium tumefaciens complex</taxon>
    </lineage>
</organism>